<dbReference type="InterPro" id="IPR036869">
    <property type="entry name" value="J_dom_sf"/>
</dbReference>
<evidence type="ECO:0000259" key="2">
    <source>
        <dbReference type="PROSITE" id="PS50076"/>
    </source>
</evidence>
<reference evidence="3" key="1">
    <citation type="journal article" date="2020" name="bioRxiv">
        <title>Comparative genomics of Chlamydomonas.</title>
        <authorList>
            <person name="Craig R.J."/>
            <person name="Hasan A.R."/>
            <person name="Ness R.W."/>
            <person name="Keightley P.D."/>
        </authorList>
    </citation>
    <scope>NUCLEOTIDE SEQUENCE</scope>
    <source>
        <strain evidence="3">CCAP 11/70</strain>
    </source>
</reference>
<dbReference type="SUPFAM" id="SSF46565">
    <property type="entry name" value="Chaperone J-domain"/>
    <property type="match status" value="1"/>
</dbReference>
<name>A0A835XV26_9CHLO</name>
<feature type="compositionally biased region" description="Basic and acidic residues" evidence="1">
    <location>
        <begin position="110"/>
        <end position="121"/>
    </location>
</feature>
<dbReference type="CDD" id="cd06257">
    <property type="entry name" value="DnaJ"/>
    <property type="match status" value="1"/>
</dbReference>
<dbReference type="PANTHER" id="PTHR46620">
    <property type="entry name" value="J DOMAIN-CONTAINING PROTEIN SPF31"/>
    <property type="match status" value="1"/>
</dbReference>
<dbReference type="OrthoDB" id="10250354at2759"/>
<feature type="compositionally biased region" description="Basic residues" evidence="1">
    <location>
        <begin position="224"/>
        <end position="233"/>
    </location>
</feature>
<feature type="compositionally biased region" description="Polar residues" evidence="1">
    <location>
        <begin position="95"/>
        <end position="105"/>
    </location>
</feature>
<dbReference type="PANTHER" id="PTHR46620:SF1">
    <property type="entry name" value="J DOMAIN-CONTAINING PROTEIN SPF31"/>
    <property type="match status" value="1"/>
</dbReference>
<organism evidence="3 4">
    <name type="scientific">Edaphochlamys debaryana</name>
    <dbReference type="NCBI Taxonomy" id="47281"/>
    <lineage>
        <taxon>Eukaryota</taxon>
        <taxon>Viridiplantae</taxon>
        <taxon>Chlorophyta</taxon>
        <taxon>core chlorophytes</taxon>
        <taxon>Chlorophyceae</taxon>
        <taxon>CS clade</taxon>
        <taxon>Chlamydomonadales</taxon>
        <taxon>Chlamydomonadales incertae sedis</taxon>
        <taxon>Edaphochlamys</taxon>
    </lineage>
</organism>
<feature type="compositionally biased region" description="Gly residues" evidence="1">
    <location>
        <begin position="175"/>
        <end position="197"/>
    </location>
</feature>
<keyword evidence="4" id="KW-1185">Reference proteome</keyword>
<comment type="caution">
    <text evidence="3">The sequence shown here is derived from an EMBL/GenBank/DDBJ whole genome shotgun (WGS) entry which is preliminary data.</text>
</comment>
<dbReference type="PROSITE" id="PS50076">
    <property type="entry name" value="DNAJ_2"/>
    <property type="match status" value="1"/>
</dbReference>
<dbReference type="Gene3D" id="1.10.287.110">
    <property type="entry name" value="DnaJ domain"/>
    <property type="match status" value="1"/>
</dbReference>
<dbReference type="SMART" id="SM00271">
    <property type="entry name" value="DnaJ"/>
    <property type="match status" value="1"/>
</dbReference>
<accession>A0A835XV26</accession>
<evidence type="ECO:0000313" key="4">
    <source>
        <dbReference type="Proteomes" id="UP000612055"/>
    </source>
</evidence>
<evidence type="ECO:0000256" key="1">
    <source>
        <dbReference type="SAM" id="MobiDB-lite"/>
    </source>
</evidence>
<feature type="compositionally biased region" description="Basic and acidic residues" evidence="1">
    <location>
        <begin position="132"/>
        <end position="160"/>
    </location>
</feature>
<proteinExistence type="predicted"/>
<dbReference type="PRINTS" id="PR00625">
    <property type="entry name" value="JDOMAIN"/>
</dbReference>
<dbReference type="AlphaFoldDB" id="A0A835XV26"/>
<dbReference type="Pfam" id="PF00226">
    <property type="entry name" value="DnaJ"/>
    <property type="match status" value="1"/>
</dbReference>
<dbReference type="InterPro" id="IPR001623">
    <property type="entry name" value="DnaJ_domain"/>
</dbReference>
<feature type="domain" description="J" evidence="2">
    <location>
        <begin position="7"/>
        <end position="88"/>
    </location>
</feature>
<feature type="region of interest" description="Disordered" evidence="1">
    <location>
        <begin position="72"/>
        <end position="233"/>
    </location>
</feature>
<gene>
    <name evidence="3" type="ORF">HYH03_012652</name>
</gene>
<sequence length="233" mass="25555">MTWETKDYFILLGLPDPDVDELGRPVWACGEVEVSKAYRKLSIAVHPDKNPGDDEARKAFEVLNKAHRMLKDPTSREDVLRGAADKARRRKEQQEASADLTTRMQLNAAKNERARELRKQEGQGLQASILEQMKRRQEEAKRRAEAEARAKARERERNGDGEGDGDEEQGRHGWAPGGRGGPGPAGAGPGAGTGMGAAGSKPGARPAPKPDSDDDDAALEALRNKRRKKPTFM</sequence>
<evidence type="ECO:0000313" key="3">
    <source>
        <dbReference type="EMBL" id="KAG2488856.1"/>
    </source>
</evidence>
<protein>
    <recommendedName>
        <fullName evidence="2">J domain-containing protein</fullName>
    </recommendedName>
</protein>
<dbReference type="EMBL" id="JAEHOE010000079">
    <property type="protein sequence ID" value="KAG2488856.1"/>
    <property type="molecule type" value="Genomic_DNA"/>
</dbReference>
<dbReference type="Proteomes" id="UP000612055">
    <property type="component" value="Unassembled WGS sequence"/>
</dbReference>
<feature type="compositionally biased region" description="Basic and acidic residues" evidence="1">
    <location>
        <begin position="72"/>
        <end position="86"/>
    </location>
</feature>